<evidence type="ECO:0000313" key="2">
    <source>
        <dbReference type="Proteomes" id="UP000262583"/>
    </source>
</evidence>
<protein>
    <submittedName>
        <fullName evidence="1">Uncharacterized protein</fullName>
    </submittedName>
</protein>
<dbReference type="EMBL" id="CP030759">
    <property type="protein sequence ID" value="AXA35435.1"/>
    <property type="molecule type" value="Genomic_DNA"/>
</dbReference>
<reference evidence="1 2" key="1">
    <citation type="submission" date="2018-05" db="EMBL/GenBank/DDBJ databases">
        <title>A metagenomic window into the 2 km-deep terrestrial subsurface aquifer revealed taxonomically and functionally diverse microbial community comprising novel uncultured bacterial lineages.</title>
        <authorList>
            <person name="Kadnikov V.V."/>
            <person name="Mardanov A.V."/>
            <person name="Beletsky A.V."/>
            <person name="Banks D."/>
            <person name="Pimenov N.V."/>
            <person name="Frank Y.A."/>
            <person name="Karnachuk O.V."/>
            <person name="Ravin N.V."/>
        </authorList>
    </citation>
    <scope>NUCLEOTIDE SEQUENCE [LARGE SCALE GENOMIC DNA]</scope>
    <source>
        <strain evidence="1">BY</strain>
    </source>
</reference>
<sequence length="38" mass="4225">MFVFSAHESFGLHFSMQILFAEGARFFAFVVAVELPGS</sequence>
<dbReference type="KEGG" id="schv:BRCON_0658"/>
<organism evidence="1 2">
    <name type="scientific">Sumerlaea chitinivorans</name>
    <dbReference type="NCBI Taxonomy" id="2250252"/>
    <lineage>
        <taxon>Bacteria</taxon>
        <taxon>Candidatus Sumerlaeota</taxon>
        <taxon>Candidatus Sumerlaeia</taxon>
        <taxon>Candidatus Sumerlaeales</taxon>
        <taxon>Candidatus Sumerlaeaceae</taxon>
        <taxon>Candidatus Sumerlaea</taxon>
    </lineage>
</organism>
<dbReference type="AlphaFoldDB" id="A0A2Z4Y4R6"/>
<dbReference type="Proteomes" id="UP000262583">
    <property type="component" value="Chromosome"/>
</dbReference>
<accession>A0A2Z4Y4R6</accession>
<evidence type="ECO:0000313" key="1">
    <source>
        <dbReference type="EMBL" id="AXA35435.1"/>
    </source>
</evidence>
<name>A0A2Z4Y4R6_SUMC1</name>
<gene>
    <name evidence="1" type="ORF">BRCON_0658</name>
</gene>
<proteinExistence type="predicted"/>